<evidence type="ECO:0000256" key="10">
    <source>
        <dbReference type="ARBA" id="ARBA00022989"/>
    </source>
</evidence>
<comment type="similarity">
    <text evidence="3 12">Belongs to the PIGV family.</text>
</comment>
<dbReference type="InParanoid" id="A0A286UGB3"/>
<comment type="caution">
    <text evidence="13">The sequence shown here is derived from an EMBL/GenBank/DDBJ whole genome shotgun (WGS) entry which is preliminary data.</text>
</comment>
<keyword evidence="7 12" id="KW-0808">Transferase</keyword>
<dbReference type="UniPathway" id="UPA00196"/>
<dbReference type="GO" id="GO:0004376">
    <property type="term" value="F:GPI mannosyltransferase activity"/>
    <property type="evidence" value="ECO:0007669"/>
    <property type="project" value="InterPro"/>
</dbReference>
<feature type="transmembrane region" description="Helical" evidence="12">
    <location>
        <begin position="141"/>
        <end position="159"/>
    </location>
</feature>
<reference evidence="13 14" key="1">
    <citation type="journal article" date="2017" name="Mol. Ecol.">
        <title>Comparative and population genomic landscape of Phellinus noxius: A hypervariable fungus causing root rot in trees.</title>
        <authorList>
            <person name="Chung C.L."/>
            <person name="Lee T.J."/>
            <person name="Akiba M."/>
            <person name="Lee H.H."/>
            <person name="Kuo T.H."/>
            <person name="Liu D."/>
            <person name="Ke H.M."/>
            <person name="Yokoi T."/>
            <person name="Roa M.B."/>
            <person name="Lu M.J."/>
            <person name="Chang Y.Y."/>
            <person name="Ann P.J."/>
            <person name="Tsai J.N."/>
            <person name="Chen C.Y."/>
            <person name="Tzean S.S."/>
            <person name="Ota Y."/>
            <person name="Hattori T."/>
            <person name="Sahashi N."/>
            <person name="Liou R.F."/>
            <person name="Kikuchi T."/>
            <person name="Tsai I.J."/>
        </authorList>
    </citation>
    <scope>NUCLEOTIDE SEQUENCE [LARGE SCALE GENOMIC DNA]</scope>
    <source>
        <strain evidence="13 14">FFPRI411160</strain>
    </source>
</reference>
<evidence type="ECO:0000256" key="4">
    <source>
        <dbReference type="ARBA" id="ARBA00013795"/>
    </source>
</evidence>
<dbReference type="GO" id="GO:0000009">
    <property type="term" value="F:alpha-1,6-mannosyltransferase activity"/>
    <property type="evidence" value="ECO:0007669"/>
    <property type="project" value="InterPro"/>
</dbReference>
<feature type="transmembrane region" description="Helical" evidence="12">
    <location>
        <begin position="378"/>
        <end position="399"/>
    </location>
</feature>
<keyword evidence="5 12" id="KW-0337">GPI-anchor biosynthesis</keyword>
<evidence type="ECO:0000256" key="3">
    <source>
        <dbReference type="ARBA" id="ARBA00008698"/>
    </source>
</evidence>
<dbReference type="GO" id="GO:0006506">
    <property type="term" value="P:GPI anchor biosynthetic process"/>
    <property type="evidence" value="ECO:0007669"/>
    <property type="project" value="UniProtKB-UniPathway"/>
</dbReference>
<evidence type="ECO:0000256" key="8">
    <source>
        <dbReference type="ARBA" id="ARBA00022692"/>
    </source>
</evidence>
<gene>
    <name evidence="13" type="ORF">PNOK_0548400</name>
</gene>
<feature type="transmembrane region" description="Helical" evidence="12">
    <location>
        <begin position="12"/>
        <end position="33"/>
    </location>
</feature>
<keyword evidence="11 12" id="KW-0472">Membrane</keyword>
<organism evidence="13 14">
    <name type="scientific">Pyrrhoderma noxium</name>
    <dbReference type="NCBI Taxonomy" id="2282107"/>
    <lineage>
        <taxon>Eukaryota</taxon>
        <taxon>Fungi</taxon>
        <taxon>Dikarya</taxon>
        <taxon>Basidiomycota</taxon>
        <taxon>Agaricomycotina</taxon>
        <taxon>Agaricomycetes</taxon>
        <taxon>Hymenochaetales</taxon>
        <taxon>Hymenochaetaceae</taxon>
        <taxon>Pyrrhoderma</taxon>
    </lineage>
</organism>
<feature type="transmembrane region" description="Helical" evidence="12">
    <location>
        <begin position="306"/>
        <end position="330"/>
    </location>
</feature>
<sequence>MTLSLEPASHKRLLRNFVVILHAIIELIVILVGRFPAFDASASAVLGLESNWAKAFLRWDVFHFAHIAQDDYVYEYEYAFLPGTPYIMRHGSYLLKHFGLITDDDFTRSLIVGAVASTIISVDAVYTLYDLTLVYFPQKFHLALLVSLLSLFSSSPATLRFAPCSESFFAYLSYKGMLYAARGKLALASAIFTLAGVFRSNATMLVIYILWPFVVEPILVDSHLWGKWKSLLKKIPYAITLSIPPLLPFIWHQYKGYQMFCQASSQTWEARRWCSNQIPLIYSFVQSEYWNVGPFRYWTLQQLPNFLIAGPVLLLLFNASIYHISFSLLPRFRILLGANYKRKANDNSDPILNPSLAPHAIHALALSNMLLVSAHTQIALRLVCALPFTYWAAARLFFLKRQNAFESSKLKPEDCTTTLSRAARWWVAWSILWGTISLVTWAVFLPPA</sequence>
<comment type="function">
    <text evidence="12">Mannosyltransferase involved in glycosylphosphatidylinositol-anchor biosynthesis.</text>
</comment>
<feature type="transmembrane region" description="Helical" evidence="12">
    <location>
        <begin position="426"/>
        <end position="444"/>
    </location>
</feature>
<evidence type="ECO:0000256" key="1">
    <source>
        <dbReference type="ARBA" id="ARBA00004477"/>
    </source>
</evidence>
<evidence type="ECO:0000256" key="5">
    <source>
        <dbReference type="ARBA" id="ARBA00022502"/>
    </source>
</evidence>
<dbReference type="PANTHER" id="PTHR12468">
    <property type="entry name" value="GPI MANNOSYLTRANSFERASE 2"/>
    <property type="match status" value="1"/>
</dbReference>
<comment type="subcellular location">
    <subcellularLocation>
        <location evidence="1 12">Endoplasmic reticulum membrane</location>
        <topology evidence="1 12">Multi-pass membrane protein</topology>
    </subcellularLocation>
</comment>
<dbReference type="GO" id="GO:0031501">
    <property type="term" value="C:mannosyltransferase complex"/>
    <property type="evidence" value="ECO:0007669"/>
    <property type="project" value="TreeGrafter"/>
</dbReference>
<evidence type="ECO:0000256" key="7">
    <source>
        <dbReference type="ARBA" id="ARBA00022679"/>
    </source>
</evidence>
<dbReference type="EMBL" id="NBII01000005">
    <property type="protein sequence ID" value="PAV18641.1"/>
    <property type="molecule type" value="Genomic_DNA"/>
</dbReference>
<name>A0A286UGB3_9AGAM</name>
<dbReference type="Proteomes" id="UP000217199">
    <property type="component" value="Unassembled WGS sequence"/>
</dbReference>
<proteinExistence type="inferred from homology"/>
<dbReference type="Pfam" id="PF04188">
    <property type="entry name" value="Mannosyl_trans2"/>
    <property type="match status" value="1"/>
</dbReference>
<dbReference type="GO" id="GO:0005789">
    <property type="term" value="C:endoplasmic reticulum membrane"/>
    <property type="evidence" value="ECO:0007669"/>
    <property type="project" value="UniProtKB-SubCell"/>
</dbReference>
<dbReference type="OrthoDB" id="10252502at2759"/>
<dbReference type="EC" id="2.4.1.-" evidence="12"/>
<evidence type="ECO:0000256" key="9">
    <source>
        <dbReference type="ARBA" id="ARBA00022824"/>
    </source>
</evidence>
<dbReference type="InterPro" id="IPR007315">
    <property type="entry name" value="PIG-V/Gpi18"/>
</dbReference>
<accession>A0A286UGB3</accession>
<dbReference type="PANTHER" id="PTHR12468:SF2">
    <property type="entry name" value="GPI MANNOSYLTRANSFERASE 2"/>
    <property type="match status" value="1"/>
</dbReference>
<feature type="transmembrane region" description="Helical" evidence="12">
    <location>
        <begin position="205"/>
        <end position="225"/>
    </location>
</feature>
<protein>
    <recommendedName>
        <fullName evidence="4 12">GPI mannosyltransferase 2</fullName>
        <ecNumber evidence="12">2.4.1.-</ecNumber>
    </recommendedName>
</protein>
<feature type="transmembrane region" description="Helical" evidence="12">
    <location>
        <begin position="110"/>
        <end position="129"/>
    </location>
</feature>
<evidence type="ECO:0000256" key="6">
    <source>
        <dbReference type="ARBA" id="ARBA00022676"/>
    </source>
</evidence>
<evidence type="ECO:0000256" key="11">
    <source>
        <dbReference type="ARBA" id="ARBA00023136"/>
    </source>
</evidence>
<keyword evidence="6 12" id="KW-0328">Glycosyltransferase</keyword>
<evidence type="ECO:0000313" key="13">
    <source>
        <dbReference type="EMBL" id="PAV18641.1"/>
    </source>
</evidence>
<comment type="pathway">
    <text evidence="2 12">Glycolipid biosynthesis; glycosylphosphatidylinositol-anchor biosynthesis.</text>
</comment>
<evidence type="ECO:0000256" key="2">
    <source>
        <dbReference type="ARBA" id="ARBA00004687"/>
    </source>
</evidence>
<dbReference type="AlphaFoldDB" id="A0A286UGB3"/>
<keyword evidence="10 12" id="KW-1133">Transmembrane helix</keyword>
<dbReference type="FunCoup" id="A0A286UGB3">
    <property type="interactions" value="58"/>
</dbReference>
<dbReference type="STRING" id="2282107.A0A286UGB3"/>
<evidence type="ECO:0000256" key="12">
    <source>
        <dbReference type="RuleBase" id="RU363112"/>
    </source>
</evidence>
<keyword evidence="9 12" id="KW-0256">Endoplasmic reticulum</keyword>
<keyword evidence="14" id="KW-1185">Reference proteome</keyword>
<feature type="transmembrane region" description="Helical" evidence="12">
    <location>
        <begin position="179"/>
        <end position="198"/>
    </location>
</feature>
<keyword evidence="8 12" id="KW-0812">Transmembrane</keyword>
<evidence type="ECO:0000313" key="14">
    <source>
        <dbReference type="Proteomes" id="UP000217199"/>
    </source>
</evidence>